<evidence type="ECO:0000313" key="2">
    <source>
        <dbReference type="Proteomes" id="UP000266669"/>
    </source>
</evidence>
<organism evidence="1 2">
    <name type="scientific">Leptospira stimsonii</name>
    <dbReference type="NCBI Taxonomy" id="2202203"/>
    <lineage>
        <taxon>Bacteria</taxon>
        <taxon>Pseudomonadati</taxon>
        <taxon>Spirochaetota</taxon>
        <taxon>Spirochaetia</taxon>
        <taxon>Leptospirales</taxon>
        <taxon>Leptospiraceae</taxon>
        <taxon>Leptospira</taxon>
    </lineage>
</organism>
<dbReference type="AlphaFoldDB" id="A0A8B3CYQ5"/>
<comment type="caution">
    <text evidence="1">The sequence shown here is derived from an EMBL/GenBank/DDBJ whole genome shotgun (WGS) entry which is preliminary data.</text>
</comment>
<accession>A0A8B3CYQ5</accession>
<sequence length="63" mass="7439">MKLGAFSLILRTFNLLTEAASPIREAEPPRKRFFFFELSTWFLLETFAGTPHSFFSVRIPFYF</sequence>
<reference evidence="2" key="1">
    <citation type="submission" date="2018-05" db="EMBL/GenBank/DDBJ databases">
        <title>Leptospira yasudae sp. nov. and Leptospira stimsonii sp. nov., two pathogenic species of the genus Leptospira isolated from environmental sources.</title>
        <authorList>
            <person name="Casanovas-Massana A."/>
            <person name="Hamond C."/>
            <person name="Santos L.A."/>
            <person name="Hacker K.P."/>
            <person name="Balassiano I."/>
            <person name="Medeiros M.A."/>
            <person name="Reis M.G."/>
            <person name="Ko A.I."/>
            <person name="Wunder E.A."/>
        </authorList>
    </citation>
    <scope>NUCLEOTIDE SEQUENCE [LARGE SCALE GENOMIC DNA]</scope>
    <source>
        <strain evidence="2">AMB6-RJ</strain>
    </source>
</reference>
<dbReference type="EMBL" id="QHCS01000001">
    <property type="protein sequence ID" value="RHX88472.1"/>
    <property type="molecule type" value="Genomic_DNA"/>
</dbReference>
<dbReference type="Proteomes" id="UP000266669">
    <property type="component" value="Unassembled WGS sequence"/>
</dbReference>
<evidence type="ECO:0000313" key="1">
    <source>
        <dbReference type="EMBL" id="RHX88472.1"/>
    </source>
</evidence>
<protein>
    <submittedName>
        <fullName evidence="1">Uncharacterized protein</fullName>
    </submittedName>
</protein>
<name>A0A8B3CYQ5_9LEPT</name>
<gene>
    <name evidence="1" type="ORF">DLM78_05905</name>
</gene>
<proteinExistence type="predicted"/>